<accession>A0ACC1LQR3</accession>
<evidence type="ECO:0000313" key="1">
    <source>
        <dbReference type="EMBL" id="KAJ2813022.1"/>
    </source>
</evidence>
<name>A0ACC1LQR3_9FUNG</name>
<protein>
    <submittedName>
        <fullName evidence="1">Uncharacterized protein</fullName>
    </submittedName>
</protein>
<comment type="caution">
    <text evidence="1">The sequence shown here is derived from an EMBL/GenBank/DDBJ whole genome shotgun (WGS) entry which is preliminary data.</text>
</comment>
<reference evidence="1" key="1">
    <citation type="submission" date="2022-07" db="EMBL/GenBank/DDBJ databases">
        <title>Phylogenomic reconstructions and comparative analyses of Kickxellomycotina fungi.</title>
        <authorList>
            <person name="Reynolds N.K."/>
            <person name="Stajich J.E."/>
            <person name="Barry K."/>
            <person name="Grigoriev I.V."/>
            <person name="Crous P."/>
            <person name="Smith M.E."/>
        </authorList>
    </citation>
    <scope>NUCLEOTIDE SEQUENCE</scope>
    <source>
        <strain evidence="1">CBS 102833</strain>
    </source>
</reference>
<gene>
    <name evidence="1" type="ORF">H4S07_000984</name>
</gene>
<keyword evidence="2" id="KW-1185">Reference proteome</keyword>
<organism evidence="1 2">
    <name type="scientific">Coemansia furcata</name>
    <dbReference type="NCBI Taxonomy" id="417177"/>
    <lineage>
        <taxon>Eukaryota</taxon>
        <taxon>Fungi</taxon>
        <taxon>Fungi incertae sedis</taxon>
        <taxon>Zoopagomycota</taxon>
        <taxon>Kickxellomycotina</taxon>
        <taxon>Kickxellomycetes</taxon>
        <taxon>Kickxellales</taxon>
        <taxon>Kickxellaceae</taxon>
        <taxon>Coemansia</taxon>
    </lineage>
</organism>
<sequence length="207" mass="21499">MPPPSTTRPPARPFSRAEGEVTSIPTAVKNALLRRLRSPVGGQRDKSASVTSVRDKITAFNSLSVESTPTRRPSSSASASSNAGRLSLDDVAPKAAVLSPAGVRTRVGTATGFISMVRPPSRASSVRSARPASPALSHASNVSTRIQETINALERAAAGATPPGDVEVRSAVKRVAASVDALEALASPTKRPRAPSHANDVRRNNGR</sequence>
<dbReference type="Proteomes" id="UP001140096">
    <property type="component" value="Unassembled WGS sequence"/>
</dbReference>
<evidence type="ECO:0000313" key="2">
    <source>
        <dbReference type="Proteomes" id="UP001140096"/>
    </source>
</evidence>
<dbReference type="EMBL" id="JANBUP010000116">
    <property type="protein sequence ID" value="KAJ2813022.1"/>
    <property type="molecule type" value="Genomic_DNA"/>
</dbReference>
<proteinExistence type="predicted"/>